<organism evidence="2 3">
    <name type="scientific">Nocardioides daphniae</name>
    <dbReference type="NCBI Taxonomy" id="402297"/>
    <lineage>
        <taxon>Bacteria</taxon>
        <taxon>Bacillati</taxon>
        <taxon>Actinomycetota</taxon>
        <taxon>Actinomycetes</taxon>
        <taxon>Propionibacteriales</taxon>
        <taxon>Nocardioidaceae</taxon>
        <taxon>Nocardioides</taxon>
    </lineage>
</organism>
<evidence type="ECO:0000313" key="3">
    <source>
        <dbReference type="Proteomes" id="UP000297025"/>
    </source>
</evidence>
<dbReference type="Pfam" id="PF01844">
    <property type="entry name" value="HNH"/>
    <property type="match status" value="1"/>
</dbReference>
<accession>A0A4P7UEZ3</accession>
<gene>
    <name evidence="2" type="ORF">E2C04_09635</name>
</gene>
<dbReference type="GO" id="GO:0008270">
    <property type="term" value="F:zinc ion binding"/>
    <property type="evidence" value="ECO:0007669"/>
    <property type="project" value="InterPro"/>
</dbReference>
<dbReference type="InterPro" id="IPR002711">
    <property type="entry name" value="HNH"/>
</dbReference>
<protein>
    <submittedName>
        <fullName evidence="2">HNH endonuclease</fullName>
    </submittedName>
</protein>
<reference evidence="2 3" key="1">
    <citation type="journal article" date="2008" name="Int. J. Syst. Evol. Microbiol.">
        <title>Nocardioides daphniae sp. nov., isolated from Daphnia cucullata (Crustacea: Cladocera).</title>
        <authorList>
            <person name="Toth E.M."/>
            <person name="Keki Z."/>
            <person name="Homonnay Z.G."/>
            <person name="Borsodi A.K."/>
            <person name="Marialigeti K."/>
            <person name="Schumann P."/>
        </authorList>
    </citation>
    <scope>NUCLEOTIDE SEQUENCE [LARGE SCALE GENOMIC DNA]</scope>
    <source>
        <strain evidence="2 3">JCM 16608</strain>
    </source>
</reference>
<dbReference type="GO" id="GO:0003676">
    <property type="term" value="F:nucleic acid binding"/>
    <property type="evidence" value="ECO:0007669"/>
    <property type="project" value="InterPro"/>
</dbReference>
<feature type="domain" description="HNH nuclease" evidence="1">
    <location>
        <begin position="25"/>
        <end position="77"/>
    </location>
</feature>
<keyword evidence="2" id="KW-0255">Endonuclease</keyword>
<dbReference type="GO" id="GO:0004519">
    <property type="term" value="F:endonuclease activity"/>
    <property type="evidence" value="ECO:0007669"/>
    <property type="project" value="UniProtKB-KW"/>
</dbReference>
<dbReference type="AlphaFoldDB" id="A0A4P7UEZ3"/>
<dbReference type="InterPro" id="IPR003615">
    <property type="entry name" value="HNH_nuc"/>
</dbReference>
<dbReference type="SMART" id="SM00507">
    <property type="entry name" value="HNHc"/>
    <property type="match status" value="1"/>
</dbReference>
<dbReference type="EMBL" id="CP038462">
    <property type="protein sequence ID" value="QCC78716.1"/>
    <property type="molecule type" value="Genomic_DNA"/>
</dbReference>
<sequence>MIPAVLGKYSEVLDVGRASRLFTKAQRRALLLRDTTCRAEGCSIPGTWAEAHHLVPWSHGGETNVDNAVLLCSRHHHRAHDAAYDMTRLTNGDYRFARRT</sequence>
<proteinExistence type="predicted"/>
<dbReference type="KEGG" id="ndp:E2C04_09635"/>
<name>A0A4P7UEZ3_9ACTN</name>
<dbReference type="CDD" id="cd00085">
    <property type="entry name" value="HNHc"/>
    <property type="match status" value="1"/>
</dbReference>
<keyword evidence="2" id="KW-0378">Hydrolase</keyword>
<evidence type="ECO:0000259" key="1">
    <source>
        <dbReference type="SMART" id="SM00507"/>
    </source>
</evidence>
<dbReference type="Gene3D" id="1.10.30.50">
    <property type="match status" value="1"/>
</dbReference>
<keyword evidence="2" id="KW-0540">Nuclease</keyword>
<dbReference type="OrthoDB" id="3634417at2"/>
<dbReference type="Proteomes" id="UP000297025">
    <property type="component" value="Chromosome"/>
</dbReference>
<evidence type="ECO:0000313" key="2">
    <source>
        <dbReference type="EMBL" id="QCC78716.1"/>
    </source>
</evidence>